<dbReference type="EMBL" id="CM029042">
    <property type="protein sequence ID" value="KAG2620463.1"/>
    <property type="molecule type" value="Genomic_DNA"/>
</dbReference>
<gene>
    <name evidence="2" type="ORF">PVAP13_3NG100871</name>
</gene>
<keyword evidence="1" id="KW-1133">Transmembrane helix</keyword>
<organism evidence="2 3">
    <name type="scientific">Panicum virgatum</name>
    <name type="common">Blackwell switchgrass</name>
    <dbReference type="NCBI Taxonomy" id="38727"/>
    <lineage>
        <taxon>Eukaryota</taxon>
        <taxon>Viridiplantae</taxon>
        <taxon>Streptophyta</taxon>
        <taxon>Embryophyta</taxon>
        <taxon>Tracheophyta</taxon>
        <taxon>Spermatophyta</taxon>
        <taxon>Magnoliopsida</taxon>
        <taxon>Liliopsida</taxon>
        <taxon>Poales</taxon>
        <taxon>Poaceae</taxon>
        <taxon>PACMAD clade</taxon>
        <taxon>Panicoideae</taxon>
        <taxon>Panicodae</taxon>
        <taxon>Paniceae</taxon>
        <taxon>Panicinae</taxon>
        <taxon>Panicum</taxon>
        <taxon>Panicum sect. Hiantes</taxon>
    </lineage>
</organism>
<proteinExistence type="predicted"/>
<comment type="caution">
    <text evidence="2">The sequence shown here is derived from an EMBL/GenBank/DDBJ whole genome shotgun (WGS) entry which is preliminary data.</text>
</comment>
<keyword evidence="1" id="KW-0812">Transmembrane</keyword>
<protein>
    <submittedName>
        <fullName evidence="2">Uncharacterized protein</fullName>
    </submittedName>
</protein>
<evidence type="ECO:0000313" key="2">
    <source>
        <dbReference type="EMBL" id="KAG2620463.1"/>
    </source>
</evidence>
<keyword evidence="1" id="KW-0472">Membrane</keyword>
<sequence>MAVALDPSVLSLRVLLSIVAQSMLALILRTPVSRRRLAPSHVAGSLPIADLGWPLHFQVARSRLPGISPVVLPLKTHQVAARPLAMTPCLPPHYDARRLTNAAISGGSPHPIKL</sequence>
<evidence type="ECO:0000313" key="3">
    <source>
        <dbReference type="Proteomes" id="UP000823388"/>
    </source>
</evidence>
<feature type="transmembrane region" description="Helical" evidence="1">
    <location>
        <begin position="12"/>
        <end position="28"/>
    </location>
</feature>
<evidence type="ECO:0000256" key="1">
    <source>
        <dbReference type="SAM" id="Phobius"/>
    </source>
</evidence>
<keyword evidence="3" id="KW-1185">Reference proteome</keyword>
<dbReference type="Proteomes" id="UP000823388">
    <property type="component" value="Chromosome 3N"/>
</dbReference>
<dbReference type="AlphaFoldDB" id="A0A8T0UHS4"/>
<name>A0A8T0UHS4_PANVG</name>
<accession>A0A8T0UHS4</accession>
<reference evidence="2" key="1">
    <citation type="submission" date="2020-05" db="EMBL/GenBank/DDBJ databases">
        <title>WGS assembly of Panicum virgatum.</title>
        <authorList>
            <person name="Lovell J.T."/>
            <person name="Jenkins J."/>
            <person name="Shu S."/>
            <person name="Juenger T.E."/>
            <person name="Schmutz J."/>
        </authorList>
    </citation>
    <scope>NUCLEOTIDE SEQUENCE</scope>
    <source>
        <strain evidence="2">AP13</strain>
    </source>
</reference>